<gene>
    <name evidence="1" type="ORF">Pint_29212</name>
</gene>
<dbReference type="EMBL" id="CM047750">
    <property type="protein sequence ID" value="KAJ0006915.1"/>
    <property type="molecule type" value="Genomic_DNA"/>
</dbReference>
<evidence type="ECO:0000313" key="2">
    <source>
        <dbReference type="Proteomes" id="UP001163603"/>
    </source>
</evidence>
<evidence type="ECO:0000313" key="1">
    <source>
        <dbReference type="EMBL" id="KAJ0006915.1"/>
    </source>
</evidence>
<dbReference type="Proteomes" id="UP001163603">
    <property type="component" value="Chromosome 15"/>
</dbReference>
<name>A0ACC0WXT5_9ROSI</name>
<protein>
    <submittedName>
        <fullName evidence="1">Uncharacterized protein</fullName>
    </submittedName>
</protein>
<keyword evidence="2" id="KW-1185">Reference proteome</keyword>
<sequence length="717" mass="82671">MPIQDLILRFERSCRNVSESIRYGSNIQLRVVEDKLMRQKAQLLLDEAASWSLLWVLGMTILVVLAGTEEPPEDHILLPSASHIEACQFVVNDHTAQLCLRIVQWLEGLASKALDLESKVISLFEDLMWVPIFPILEFGTIHNFFSRKKLPVLTLFATWILMLQHTNMLTGYLITRKWCLKHKTLVRSTLLHYRNQCLFTFLLQISNLLILELVDLQYTMGKLDESLFEDVWTLLTAGRLEEACELCRSAGQPWRVATLCPFGGMDLFPSVEALKISEQDGGKYETAVYAAQCSNLKHMLPICTDWESACWAMARSWLDVQVDLELAHSQPGRMEQLKSYGDDIEGNSGQMSSTSQPVVGPDSWPLQVLNQQPRGLSSLLQKLHSGASSSFLLNLEKWYMKLLLEGARSSNDKLRCKEIELDILIMFLPEMKLMLGNIPHLLELLWSWISPSEDDQNVFRYLLTDEMKNPIREELMIVGDHIIRMYAMFLFSKQHEELVGIYSSQLARHRCIDLFVHMMELRLNSSVHVKYKIFLSAMGYLPFSPGDDSKGSLEEIIERVLSRSREIKPGKYDKVTDVAEQHWLQSLQKAMVIQWLCFTPPSTIADFADISAKLLMRALIHSNILFREFALISMWRVPAMPIGAHALLSFLAEPLKQLSETPDTLKDYVSEDLKEFQEWREFYSCDATYWNWLKIELENADVSELLFEEKQRLIERY</sequence>
<accession>A0ACC0WXT5</accession>
<organism evidence="1 2">
    <name type="scientific">Pistacia integerrima</name>
    <dbReference type="NCBI Taxonomy" id="434235"/>
    <lineage>
        <taxon>Eukaryota</taxon>
        <taxon>Viridiplantae</taxon>
        <taxon>Streptophyta</taxon>
        <taxon>Embryophyta</taxon>
        <taxon>Tracheophyta</taxon>
        <taxon>Spermatophyta</taxon>
        <taxon>Magnoliopsida</taxon>
        <taxon>eudicotyledons</taxon>
        <taxon>Gunneridae</taxon>
        <taxon>Pentapetalae</taxon>
        <taxon>rosids</taxon>
        <taxon>malvids</taxon>
        <taxon>Sapindales</taxon>
        <taxon>Anacardiaceae</taxon>
        <taxon>Pistacia</taxon>
    </lineage>
</organism>
<proteinExistence type="predicted"/>
<comment type="caution">
    <text evidence="1">The sequence shown here is derived from an EMBL/GenBank/DDBJ whole genome shotgun (WGS) entry which is preliminary data.</text>
</comment>
<reference evidence="2" key="1">
    <citation type="journal article" date="2023" name="G3 (Bethesda)">
        <title>Genome assembly and association tests identify interacting loci associated with vigor, precocity, and sex in interspecific pistachio rootstocks.</title>
        <authorList>
            <person name="Palmer W."/>
            <person name="Jacygrad E."/>
            <person name="Sagayaradj S."/>
            <person name="Cavanaugh K."/>
            <person name="Han R."/>
            <person name="Bertier L."/>
            <person name="Beede B."/>
            <person name="Kafkas S."/>
            <person name="Golino D."/>
            <person name="Preece J."/>
            <person name="Michelmore R."/>
        </authorList>
    </citation>
    <scope>NUCLEOTIDE SEQUENCE [LARGE SCALE GENOMIC DNA]</scope>
</reference>